<dbReference type="Pfam" id="PF00136">
    <property type="entry name" value="DNA_pol_B"/>
    <property type="match status" value="1"/>
</dbReference>
<evidence type="ECO:0000259" key="24">
    <source>
        <dbReference type="Pfam" id="PF14260"/>
    </source>
</evidence>
<keyword evidence="4 20" id="KW-0004">4Fe-4S</keyword>
<gene>
    <name evidence="27" type="ORF">FA13DRAFT_1811584</name>
</gene>
<dbReference type="GO" id="GO:0008270">
    <property type="term" value="F:zinc ion binding"/>
    <property type="evidence" value="ECO:0007669"/>
    <property type="project" value="UniProtKB-KW"/>
</dbReference>
<dbReference type="Proteomes" id="UP000298030">
    <property type="component" value="Unassembled WGS sequence"/>
</dbReference>
<dbReference type="Gene3D" id="3.30.420.10">
    <property type="entry name" value="Ribonuclease H-like superfamily/Ribonuclease H"/>
    <property type="match status" value="1"/>
</dbReference>
<keyword evidence="7 20" id="KW-0235">DNA replication</keyword>
<evidence type="ECO:0000256" key="9">
    <source>
        <dbReference type="ARBA" id="ARBA00022763"/>
    </source>
</evidence>
<feature type="compositionally biased region" description="Polar residues" evidence="21">
    <location>
        <begin position="489"/>
        <end position="503"/>
    </location>
</feature>
<feature type="compositionally biased region" description="Acidic residues" evidence="21">
    <location>
        <begin position="400"/>
        <end position="422"/>
    </location>
</feature>
<proteinExistence type="inferred from homology"/>
<dbReference type="CDD" id="cd05534">
    <property type="entry name" value="POLBc_zeta"/>
    <property type="match status" value="1"/>
</dbReference>
<comment type="caution">
    <text evidence="27">The sequence shown here is derived from an EMBL/GenBank/DDBJ whole genome shotgun (WGS) entry which is preliminary data.</text>
</comment>
<comment type="subunit">
    <text evidence="19">Forms DNA polymerase zeta with REV7.</text>
</comment>
<dbReference type="Gene3D" id="3.30.342.10">
    <property type="entry name" value="DNA Polymerase, chain B, domain 1"/>
    <property type="match status" value="1"/>
</dbReference>
<dbReference type="FunFam" id="3.30.420.10:FF:000024">
    <property type="entry name" value="DNA polymerase zeta catalytic subunit"/>
    <property type="match status" value="1"/>
</dbReference>
<dbReference type="InterPro" id="IPR006133">
    <property type="entry name" value="DNA-dir_DNA_pol_B_exonuc"/>
</dbReference>
<feature type="compositionally biased region" description="Polar residues" evidence="21">
    <location>
        <begin position="438"/>
        <end position="449"/>
    </location>
</feature>
<comment type="catalytic activity">
    <reaction evidence="18 20">
        <text>DNA(n) + a 2'-deoxyribonucleoside 5'-triphosphate = DNA(n+1) + diphosphate</text>
        <dbReference type="Rhea" id="RHEA:22508"/>
        <dbReference type="Rhea" id="RHEA-COMP:17339"/>
        <dbReference type="Rhea" id="RHEA-COMP:17340"/>
        <dbReference type="ChEBI" id="CHEBI:33019"/>
        <dbReference type="ChEBI" id="CHEBI:61560"/>
        <dbReference type="ChEBI" id="CHEBI:173112"/>
        <dbReference type="EC" id="2.7.7.7"/>
    </reaction>
</comment>
<evidence type="ECO:0000256" key="15">
    <source>
        <dbReference type="ARBA" id="ARBA00023125"/>
    </source>
</evidence>
<comment type="similarity">
    <text evidence="3 20">Belongs to the DNA polymerase type-B family.</text>
</comment>
<dbReference type="InterPro" id="IPR030559">
    <property type="entry name" value="PolZ_Rev3"/>
</dbReference>
<dbReference type="Gene3D" id="1.10.132.60">
    <property type="entry name" value="DNA polymerase family B, C-terminal domain"/>
    <property type="match status" value="1"/>
</dbReference>
<dbReference type="InterPro" id="IPR006134">
    <property type="entry name" value="DNA-dir_DNA_pol_B_multi_dom"/>
</dbReference>
<dbReference type="EMBL" id="QPFP01000008">
    <property type="protein sequence ID" value="TEB35037.1"/>
    <property type="molecule type" value="Genomic_DNA"/>
</dbReference>
<dbReference type="PANTHER" id="PTHR45812">
    <property type="entry name" value="DNA POLYMERASE ZETA CATALYTIC SUBUNIT"/>
    <property type="match status" value="1"/>
</dbReference>
<keyword evidence="16" id="KW-0234">DNA repair</keyword>
<dbReference type="InterPro" id="IPR056435">
    <property type="entry name" value="DPOD/Z_N"/>
</dbReference>
<dbReference type="Pfam" id="PF03104">
    <property type="entry name" value="DNA_pol_B_exo1"/>
    <property type="match status" value="1"/>
</dbReference>
<evidence type="ECO:0000256" key="8">
    <source>
        <dbReference type="ARBA" id="ARBA00022723"/>
    </source>
</evidence>
<evidence type="ECO:0000256" key="13">
    <source>
        <dbReference type="ARBA" id="ARBA00023004"/>
    </source>
</evidence>
<sequence length="1539" mass="172025">MASDAQPTETPSQIAKFRVSLNQIDYTVAPPGPLDNATLPAVPILRIYGNSSTGQKTCLHVHQVYPYCYIDYAGSLSPKDVKRYITTLIRSLNHAVAISLKRNPESPKSRYIRGVVLVKGVLIADPSFCNRVVTILRSGSVMGTRFRIYESHLNFPLQFLCDFGLYGCGLVELEDGWQRCSDDEDTAMVLKQSPHFRQSRLPLEIDVIAPQILNRHQLAPRNVAFKIGEAPPVIPDEPVVLSVRELWEDERSRRKAKGLNPSPELPIDPSDASRGKGGEWVAEARYWEGIRNRIQGEGVVDTILTQAQPWEGRVMTTFESIEALWEAPYKRWKPAPLPGKPVNGNNEEDATHREGAPEEVDSELPGIDVDISLISNEVDDEVDEDVTDILGKGGINEQDPLTDGEQPDDVEGDEVDDREETPEPVSESSSDFDPFANNAPSKVDTQPYTLKSPSLLKESEEEESERNGSLTPTKPKEDVSQVGAGVSDGETTPTAKGPTTSLLTHPFSKPLGLRPTRRKIRRLRAKRLRLLQIAPVKLTQAYQTAGLKGSNPFQYSITPPSIQELVANCDAIGIPLKIYQIPHYSFQPDVPDRPKEYGGLVFTLKGKNVASLEDWRPTSTTERTGDAFKAPSFSTDGVAGWEYAGMPPSIKEARKWLSAMKKSKIASKAARQRKLRSQIEGPTQSNIYGLKISPHVGDGPRESSNMSILALEVFAPSGSGKNPNPDKDEIVAAFYALHVAGSDSIQTGILAVDTAQLSPHRLRDFTFEQAESELDLLNKVIDTIVELDPDIITGWEIQKASWGYVSSRGQTYGLDVSELIARAPHRHAGSSNDSWGFKKTSTFQVVGRHVINSWRLMRSEQTLTIYTFENVAFHVLQRRVPKYSPQSLTEWYNSPVAAHTAQLLQYYTRRASMVLEMLEQIEIVTKTAEFARIFGVDFFSVISRGSQFKVESFMFRIAKPESFVLISPSKADVGKQNAAECMPLIMEPISAFYSSPLVVLDFQSLYPSIMIAYNYCYSTCLGRVQPFQGKFKFGVVDLDLPDGLLGQFKDDIHVAANGLMYVKSNVRRGLLGRMLIELLDTRVMVKQAMKGGKNDKALKRVLDARQLGLKFIANVTYGYTSASYSGRMPAVEIADSIVQSGRETLEKAIMHVNGTKKWGAQVVYGDTDSMFIYLRGKTKEEAFRIGYEIADSVTAMNPAPIKLKFEKVYLPCVLMAKKRYVGYKYETVDATEAGFDAKGIETVRRDGVLAQRKMTENCLKILFRTQDLSEVKEYCCRSWAKLLENKVSPMDFIFAKEVRMGSYSDHGPPPPGVMVAARKMLEDIAYEPQYAERVPYLIARGAPGSRLVDRAMDPLDFLNNGSFQLDANYYITRVLIPPLERIFNLMGADVKQWYQEMPKLAQVEHNSPRKPRGMSLSPEKPNIDEHFNNAQCFICGRPSFDSEGERTGLCMECWETPQETIGNLGSLKRKLEERLASAHLVCSTCTGSAPSEPIRCESLDCPWLYARRKAEERMDFVPLYDDMTVELELDMDEMLSQAW</sequence>
<feature type="domain" description="DNA-directed DNA polymerase family B exonuclease" evidence="23">
    <location>
        <begin position="704"/>
        <end position="871"/>
    </location>
</feature>
<dbReference type="GO" id="GO:0003887">
    <property type="term" value="F:DNA-directed DNA polymerase activity"/>
    <property type="evidence" value="ECO:0007669"/>
    <property type="project" value="UniProtKB-KW"/>
</dbReference>
<evidence type="ECO:0000256" key="10">
    <source>
        <dbReference type="ARBA" id="ARBA00022771"/>
    </source>
</evidence>
<feature type="region of interest" description="Disordered" evidence="21">
    <location>
        <begin position="252"/>
        <end position="276"/>
    </location>
</feature>
<feature type="domain" description="C4-type zinc-finger of DNA polymerase delta" evidence="24">
    <location>
        <begin position="1432"/>
        <end position="1507"/>
    </location>
</feature>
<evidence type="ECO:0000256" key="11">
    <source>
        <dbReference type="ARBA" id="ARBA00022833"/>
    </source>
</evidence>
<dbReference type="FunFam" id="1.10.287.690:FF:000002">
    <property type="entry name" value="DNA polymerase zeta"/>
    <property type="match status" value="1"/>
</dbReference>
<evidence type="ECO:0000256" key="2">
    <source>
        <dbReference type="ARBA" id="ARBA00004123"/>
    </source>
</evidence>
<name>A0A4Y7TLG0_COPMI</name>
<evidence type="ECO:0000259" key="23">
    <source>
        <dbReference type="Pfam" id="PF03104"/>
    </source>
</evidence>
<keyword evidence="6 20" id="KW-0548">Nucleotidyltransferase</keyword>
<reference evidence="27 28" key="1">
    <citation type="journal article" date="2019" name="Nat. Ecol. Evol.">
        <title>Megaphylogeny resolves global patterns of mushroom evolution.</title>
        <authorList>
            <person name="Varga T."/>
            <person name="Krizsan K."/>
            <person name="Foldi C."/>
            <person name="Dima B."/>
            <person name="Sanchez-Garcia M."/>
            <person name="Sanchez-Ramirez S."/>
            <person name="Szollosi G.J."/>
            <person name="Szarkandi J.G."/>
            <person name="Papp V."/>
            <person name="Albert L."/>
            <person name="Andreopoulos W."/>
            <person name="Angelini C."/>
            <person name="Antonin V."/>
            <person name="Barry K.W."/>
            <person name="Bougher N.L."/>
            <person name="Buchanan P."/>
            <person name="Buyck B."/>
            <person name="Bense V."/>
            <person name="Catcheside P."/>
            <person name="Chovatia M."/>
            <person name="Cooper J."/>
            <person name="Damon W."/>
            <person name="Desjardin D."/>
            <person name="Finy P."/>
            <person name="Geml J."/>
            <person name="Haridas S."/>
            <person name="Hughes K."/>
            <person name="Justo A."/>
            <person name="Karasinski D."/>
            <person name="Kautmanova I."/>
            <person name="Kiss B."/>
            <person name="Kocsube S."/>
            <person name="Kotiranta H."/>
            <person name="LaButti K.M."/>
            <person name="Lechner B.E."/>
            <person name="Liimatainen K."/>
            <person name="Lipzen A."/>
            <person name="Lukacs Z."/>
            <person name="Mihaltcheva S."/>
            <person name="Morgado L.N."/>
            <person name="Niskanen T."/>
            <person name="Noordeloos M.E."/>
            <person name="Ohm R.A."/>
            <person name="Ortiz-Santana B."/>
            <person name="Ovrebo C."/>
            <person name="Racz N."/>
            <person name="Riley R."/>
            <person name="Savchenko A."/>
            <person name="Shiryaev A."/>
            <person name="Soop K."/>
            <person name="Spirin V."/>
            <person name="Szebenyi C."/>
            <person name="Tomsovsky M."/>
            <person name="Tulloss R.E."/>
            <person name="Uehling J."/>
            <person name="Grigoriev I.V."/>
            <person name="Vagvolgyi C."/>
            <person name="Papp T."/>
            <person name="Martin F.M."/>
            <person name="Miettinen O."/>
            <person name="Hibbett D.S."/>
            <person name="Nagy L.G."/>
        </authorList>
    </citation>
    <scope>NUCLEOTIDE SEQUENCE [LARGE SCALE GENOMIC DNA]</scope>
    <source>
        <strain evidence="27 28">FP101781</strain>
    </source>
</reference>
<evidence type="ECO:0000256" key="12">
    <source>
        <dbReference type="ARBA" id="ARBA00022932"/>
    </source>
</evidence>
<dbReference type="PANTHER" id="PTHR45812:SF1">
    <property type="entry name" value="DNA POLYMERASE ZETA CATALYTIC SUBUNIT"/>
    <property type="match status" value="1"/>
</dbReference>
<evidence type="ECO:0000256" key="5">
    <source>
        <dbReference type="ARBA" id="ARBA00022679"/>
    </source>
</evidence>
<keyword evidence="15 20" id="KW-0238">DNA-binding</keyword>
<organism evidence="27 28">
    <name type="scientific">Coprinellus micaceus</name>
    <name type="common">Glistening ink-cap mushroom</name>
    <name type="synonym">Coprinus micaceus</name>
    <dbReference type="NCBI Taxonomy" id="71717"/>
    <lineage>
        <taxon>Eukaryota</taxon>
        <taxon>Fungi</taxon>
        <taxon>Dikarya</taxon>
        <taxon>Basidiomycota</taxon>
        <taxon>Agaricomycotina</taxon>
        <taxon>Agaricomycetes</taxon>
        <taxon>Agaricomycetidae</taxon>
        <taxon>Agaricales</taxon>
        <taxon>Agaricineae</taxon>
        <taxon>Psathyrellaceae</taxon>
        <taxon>Coprinellus</taxon>
    </lineage>
</organism>
<evidence type="ECO:0000256" key="19">
    <source>
        <dbReference type="ARBA" id="ARBA00066055"/>
    </source>
</evidence>
<dbReference type="EC" id="2.7.7.7" evidence="20"/>
<dbReference type="FunFam" id="1.10.132.60:FF:000007">
    <property type="entry name" value="DNA polymerase"/>
    <property type="match status" value="1"/>
</dbReference>
<dbReference type="SUPFAM" id="SSF53098">
    <property type="entry name" value="Ribonuclease H-like"/>
    <property type="match status" value="1"/>
</dbReference>
<evidence type="ECO:0000256" key="3">
    <source>
        <dbReference type="ARBA" id="ARBA00005755"/>
    </source>
</evidence>
<protein>
    <recommendedName>
        <fullName evidence="20">DNA polymerase</fullName>
        <ecNumber evidence="20">2.7.7.7</ecNumber>
    </recommendedName>
</protein>
<dbReference type="SUPFAM" id="SSF56672">
    <property type="entry name" value="DNA/RNA polymerases"/>
    <property type="match status" value="1"/>
</dbReference>
<dbReference type="Gene3D" id="1.10.287.690">
    <property type="entry name" value="Helix hairpin bin"/>
    <property type="match status" value="1"/>
</dbReference>
<dbReference type="PROSITE" id="PS00116">
    <property type="entry name" value="DNA_POLYMERASE_B"/>
    <property type="match status" value="1"/>
</dbReference>
<dbReference type="InterPro" id="IPR043502">
    <property type="entry name" value="DNA/RNA_pol_sf"/>
</dbReference>
<dbReference type="Pfam" id="PF14260">
    <property type="entry name" value="zf-C4pol"/>
    <property type="match status" value="1"/>
</dbReference>
<dbReference type="InterPro" id="IPR042087">
    <property type="entry name" value="DNA_pol_B_thumb"/>
</dbReference>
<keyword evidence="14 20" id="KW-0411">Iron-sulfur</keyword>
<evidence type="ECO:0000313" key="27">
    <source>
        <dbReference type="EMBL" id="TEB35037.1"/>
    </source>
</evidence>
<comment type="cofactor">
    <cofactor evidence="1 20">
        <name>[4Fe-4S] cluster</name>
        <dbReference type="ChEBI" id="CHEBI:49883"/>
    </cofactor>
</comment>
<dbReference type="GO" id="GO:0051539">
    <property type="term" value="F:4 iron, 4 sulfur cluster binding"/>
    <property type="evidence" value="ECO:0007669"/>
    <property type="project" value="UniProtKB-KW"/>
</dbReference>
<evidence type="ECO:0000256" key="4">
    <source>
        <dbReference type="ARBA" id="ARBA00022485"/>
    </source>
</evidence>
<dbReference type="InterPro" id="IPR056447">
    <property type="entry name" value="REV3_N"/>
</dbReference>
<evidence type="ECO:0000256" key="16">
    <source>
        <dbReference type="ARBA" id="ARBA00023204"/>
    </source>
</evidence>
<dbReference type="InterPro" id="IPR036397">
    <property type="entry name" value="RNaseH_sf"/>
</dbReference>
<keyword evidence="11 20" id="KW-0862">Zinc</keyword>
<dbReference type="GO" id="GO:0003677">
    <property type="term" value="F:DNA binding"/>
    <property type="evidence" value="ECO:0007669"/>
    <property type="project" value="UniProtKB-KW"/>
</dbReference>
<dbReference type="InterPro" id="IPR023211">
    <property type="entry name" value="DNA_pol_palm_dom_sf"/>
</dbReference>
<dbReference type="Gene3D" id="3.90.1600.10">
    <property type="entry name" value="Palm domain of DNA polymerase"/>
    <property type="match status" value="1"/>
</dbReference>
<dbReference type="GO" id="GO:0006260">
    <property type="term" value="P:DNA replication"/>
    <property type="evidence" value="ECO:0007669"/>
    <property type="project" value="UniProtKB-KW"/>
</dbReference>
<evidence type="ECO:0000256" key="14">
    <source>
        <dbReference type="ARBA" id="ARBA00023014"/>
    </source>
</evidence>
<dbReference type="InterPro" id="IPR017964">
    <property type="entry name" value="DNA-dir_DNA_pol_B_CS"/>
</dbReference>
<keyword evidence="10 20" id="KW-0863">Zinc-finger</keyword>
<evidence type="ECO:0000313" key="28">
    <source>
        <dbReference type="Proteomes" id="UP000298030"/>
    </source>
</evidence>
<dbReference type="CDD" id="cd05778">
    <property type="entry name" value="DNA_polB_zeta_exo"/>
    <property type="match status" value="1"/>
</dbReference>
<keyword evidence="12 20" id="KW-0239">DNA-directed DNA polymerase</keyword>
<dbReference type="GO" id="GO:0016035">
    <property type="term" value="C:zeta DNA polymerase complex"/>
    <property type="evidence" value="ECO:0007669"/>
    <property type="project" value="InterPro"/>
</dbReference>
<keyword evidence="13 20" id="KW-0408">Iron</keyword>
<feature type="domain" description="DNA-directed DNA polymerase family B multifunctional" evidence="22">
    <location>
        <begin position="938"/>
        <end position="1384"/>
    </location>
</feature>
<evidence type="ECO:0000259" key="22">
    <source>
        <dbReference type="Pfam" id="PF00136"/>
    </source>
</evidence>
<comment type="subcellular location">
    <subcellularLocation>
        <location evidence="2 20">Nucleus</location>
    </subcellularLocation>
</comment>
<dbReference type="Pfam" id="PF24055">
    <property type="entry name" value="POL3_N"/>
    <property type="match status" value="1"/>
</dbReference>
<evidence type="ECO:0000256" key="17">
    <source>
        <dbReference type="ARBA" id="ARBA00023242"/>
    </source>
</evidence>
<dbReference type="InterPro" id="IPR025687">
    <property type="entry name" value="Znf-C4pol"/>
</dbReference>
<dbReference type="OrthoDB" id="2414538at2759"/>
<keyword evidence="8 20" id="KW-0479">Metal-binding</keyword>
<feature type="region of interest" description="Disordered" evidence="21">
    <location>
        <begin position="332"/>
        <end position="366"/>
    </location>
</feature>
<feature type="domain" description="DNA polymerase zeta catalytic subunit N-terminal" evidence="26">
    <location>
        <begin position="16"/>
        <end position="62"/>
    </location>
</feature>
<dbReference type="SMART" id="SM00486">
    <property type="entry name" value="POLBc"/>
    <property type="match status" value="1"/>
</dbReference>
<evidence type="ECO:0000256" key="7">
    <source>
        <dbReference type="ARBA" id="ARBA00022705"/>
    </source>
</evidence>
<evidence type="ECO:0000256" key="18">
    <source>
        <dbReference type="ARBA" id="ARBA00049244"/>
    </source>
</evidence>
<dbReference type="STRING" id="71717.A0A4Y7TLG0"/>
<keyword evidence="28" id="KW-1185">Reference proteome</keyword>
<evidence type="ECO:0000259" key="26">
    <source>
        <dbReference type="Pfam" id="PF24065"/>
    </source>
</evidence>
<dbReference type="GO" id="GO:0042276">
    <property type="term" value="P:error-prone translesion synthesis"/>
    <property type="evidence" value="ECO:0007669"/>
    <property type="project" value="TreeGrafter"/>
</dbReference>
<evidence type="ECO:0000256" key="21">
    <source>
        <dbReference type="SAM" id="MobiDB-lite"/>
    </source>
</evidence>
<evidence type="ECO:0000256" key="6">
    <source>
        <dbReference type="ARBA" id="ARBA00022695"/>
    </source>
</evidence>
<keyword evidence="17 20" id="KW-0539">Nucleus</keyword>
<dbReference type="GO" id="GO:0005634">
    <property type="term" value="C:nucleus"/>
    <property type="evidence" value="ECO:0007669"/>
    <property type="project" value="UniProtKB-SubCell"/>
</dbReference>
<dbReference type="GO" id="GO:0000724">
    <property type="term" value="P:double-strand break repair via homologous recombination"/>
    <property type="evidence" value="ECO:0007669"/>
    <property type="project" value="TreeGrafter"/>
</dbReference>
<dbReference type="Pfam" id="PF24065">
    <property type="entry name" value="REV3_N"/>
    <property type="match status" value="1"/>
</dbReference>
<accession>A0A4Y7TLG0</accession>
<keyword evidence="9" id="KW-0227">DNA damage</keyword>
<dbReference type="InterPro" id="IPR012337">
    <property type="entry name" value="RNaseH-like_sf"/>
</dbReference>
<feature type="region of interest" description="Disordered" evidence="21">
    <location>
        <begin position="390"/>
        <end position="511"/>
    </location>
</feature>
<evidence type="ECO:0000256" key="20">
    <source>
        <dbReference type="RuleBase" id="RU000442"/>
    </source>
</evidence>
<evidence type="ECO:0000259" key="25">
    <source>
        <dbReference type="Pfam" id="PF24055"/>
    </source>
</evidence>
<dbReference type="PRINTS" id="PR00106">
    <property type="entry name" value="DNAPOLB"/>
</dbReference>
<dbReference type="GO" id="GO:0000166">
    <property type="term" value="F:nucleotide binding"/>
    <property type="evidence" value="ECO:0007669"/>
    <property type="project" value="InterPro"/>
</dbReference>
<evidence type="ECO:0000256" key="1">
    <source>
        <dbReference type="ARBA" id="ARBA00001966"/>
    </source>
</evidence>
<dbReference type="InterPro" id="IPR006172">
    <property type="entry name" value="DNA-dir_DNA_pol_B"/>
</dbReference>
<feature type="domain" description="DNA polymerase delta/zeta catalytic subunit N-terminal" evidence="25">
    <location>
        <begin position="63"/>
        <end position="121"/>
    </location>
</feature>
<keyword evidence="5 20" id="KW-0808">Transferase</keyword>